<organism evidence="2 3">
    <name type="scientific">Antribacter soli</name>
    <dbReference type="NCBI Taxonomy" id="2910976"/>
    <lineage>
        <taxon>Bacteria</taxon>
        <taxon>Bacillati</taxon>
        <taxon>Actinomycetota</taxon>
        <taxon>Actinomycetes</taxon>
        <taxon>Micrococcales</taxon>
        <taxon>Promicromonosporaceae</taxon>
        <taxon>Antribacter</taxon>
    </lineage>
</organism>
<evidence type="ECO:0000313" key="3">
    <source>
        <dbReference type="Proteomes" id="UP001165405"/>
    </source>
</evidence>
<dbReference type="RefSeq" id="WP_236091435.1">
    <property type="nucleotide sequence ID" value="NZ_JAKGSG010000068.1"/>
</dbReference>
<sequence length="320" mass="35570">MDTNHTRELTRRAGSLKISLWYDGVEDTQFHGSRHRWAYRLEDSTDPSWEPVRGADLYLSPVAPNTHDEAMRSLLSFLTACGEAYSYEMRHPGSEPENLGLFPDWAPEAAYLNGDELGMLALELDQLDEPGREEPDPAYPDALAGGEIDPVAHGDPSERLGAVPDPVVDPELGYALEHEVDGPEATWPPATFYDIVFMQGEEGYAAVDMIEENGVDAAIEHLSNWDFQEETRNTALFHGHVYDEAPSSPGDHTAESGHYRLSWHAGLGHVNLLRRFDRADEQPAWWPDRTARLSPVAPKDVDPEPPARRSVDRGPGGPDL</sequence>
<feature type="compositionally biased region" description="Basic and acidic residues" evidence="1">
    <location>
        <begin position="299"/>
        <end position="312"/>
    </location>
</feature>
<dbReference type="AlphaFoldDB" id="A0AA41QK16"/>
<keyword evidence="3" id="KW-1185">Reference proteome</keyword>
<reference evidence="2" key="1">
    <citation type="submission" date="2022-01" db="EMBL/GenBank/DDBJ databases">
        <title>Antribacter sp. nov., isolated from Guizhou of China.</title>
        <authorList>
            <person name="Chengliang C."/>
            <person name="Ya Z."/>
        </authorList>
    </citation>
    <scope>NUCLEOTIDE SEQUENCE</scope>
    <source>
        <strain evidence="2">KLBMP 9083</strain>
    </source>
</reference>
<proteinExistence type="predicted"/>
<comment type="caution">
    <text evidence="2">The sequence shown here is derived from an EMBL/GenBank/DDBJ whole genome shotgun (WGS) entry which is preliminary data.</text>
</comment>
<evidence type="ECO:0000256" key="1">
    <source>
        <dbReference type="SAM" id="MobiDB-lite"/>
    </source>
</evidence>
<evidence type="ECO:0000313" key="2">
    <source>
        <dbReference type="EMBL" id="MCF4123687.1"/>
    </source>
</evidence>
<feature type="region of interest" description="Disordered" evidence="1">
    <location>
        <begin position="284"/>
        <end position="320"/>
    </location>
</feature>
<dbReference type="EMBL" id="JAKGSG010000068">
    <property type="protein sequence ID" value="MCF4123687.1"/>
    <property type="molecule type" value="Genomic_DNA"/>
</dbReference>
<protein>
    <submittedName>
        <fullName evidence="2">Uncharacterized protein</fullName>
    </submittedName>
</protein>
<dbReference type="Proteomes" id="UP001165405">
    <property type="component" value="Unassembled WGS sequence"/>
</dbReference>
<name>A0AA41QK16_9MICO</name>
<gene>
    <name evidence="2" type="ORF">L1785_22255</name>
</gene>
<accession>A0AA41QK16</accession>